<evidence type="ECO:0000313" key="18">
    <source>
        <dbReference type="EMBL" id="KAK9408092.1"/>
    </source>
</evidence>
<accession>A0AAW1C2J7</accession>
<dbReference type="EMBL" id="JAOTOJ010000002">
    <property type="protein sequence ID" value="KAK9408092.1"/>
    <property type="molecule type" value="Genomic_DNA"/>
</dbReference>
<evidence type="ECO:0000256" key="9">
    <source>
        <dbReference type="ARBA" id="ARBA00022792"/>
    </source>
</evidence>
<evidence type="ECO:0000256" key="5">
    <source>
        <dbReference type="ARBA" id="ARBA00018675"/>
    </source>
</evidence>
<comment type="function">
    <text evidence="1">Accessory subunit of the mitochondrial membrane respiratory chain NADH dehydrogenase (Complex I), that is believed not to be involved in catalysis. Complex I functions in the transfer of electrons from NADH to the respiratory chain. The immediate electron acceptor for the enzyme is believed to be ubiquinone.</text>
</comment>
<keyword evidence="8" id="KW-0812">Transmembrane</keyword>
<evidence type="ECO:0000256" key="11">
    <source>
        <dbReference type="ARBA" id="ARBA00022989"/>
    </source>
</evidence>
<comment type="subcellular location">
    <subcellularLocation>
        <location evidence="2">Mitochondrion inner membrane</location>
        <topology evidence="2">Single-pass membrane protein</topology>
        <orientation evidence="2">Matrix side</orientation>
    </subcellularLocation>
</comment>
<name>A0AAW1C2J7_CROAD</name>
<evidence type="ECO:0000256" key="1">
    <source>
        <dbReference type="ARBA" id="ARBA00003195"/>
    </source>
</evidence>
<dbReference type="GO" id="GO:0006120">
    <property type="term" value="P:mitochondrial electron transport, NADH to ubiquinone"/>
    <property type="evidence" value="ECO:0007669"/>
    <property type="project" value="InterPro"/>
</dbReference>
<reference evidence="18 19" key="1">
    <citation type="journal article" date="2024" name="Proc. Natl. Acad. Sci. U.S.A.">
        <title>The genetic regulatory architecture and epigenomic basis for age-related changes in rattlesnake venom.</title>
        <authorList>
            <person name="Hogan M.P."/>
            <person name="Holding M.L."/>
            <person name="Nystrom G.S."/>
            <person name="Colston T.J."/>
            <person name="Bartlett D.A."/>
            <person name="Mason A.J."/>
            <person name="Ellsworth S.A."/>
            <person name="Rautsaw R.M."/>
            <person name="Lawrence K.C."/>
            <person name="Strickland J.L."/>
            <person name="He B."/>
            <person name="Fraser P."/>
            <person name="Margres M.J."/>
            <person name="Gilbert D.M."/>
            <person name="Gibbs H.L."/>
            <person name="Parkinson C.L."/>
            <person name="Rokyta D.R."/>
        </authorList>
    </citation>
    <scope>NUCLEOTIDE SEQUENCE [LARGE SCALE GENOMIC DNA]</scope>
    <source>
        <strain evidence="18">DRR0105</strain>
    </source>
</reference>
<dbReference type="InterPro" id="IPR019174">
    <property type="entry name" value="NADH_DH_b-subcmplx_su6"/>
</dbReference>
<protein>
    <recommendedName>
        <fullName evidence="5">NADH dehydrogenase [ubiquinone] 1 beta subcomplex subunit 6</fullName>
    </recommendedName>
    <alternativeName>
        <fullName evidence="16">Complex I-B17</fullName>
    </alternativeName>
    <alternativeName>
        <fullName evidence="15">NADH-ubiquinone oxidoreductase B17 subunit</fullName>
    </alternativeName>
</protein>
<dbReference type="GO" id="GO:0005743">
    <property type="term" value="C:mitochondrial inner membrane"/>
    <property type="evidence" value="ECO:0007669"/>
    <property type="project" value="UniProtKB-SubCell"/>
</dbReference>
<evidence type="ECO:0000256" key="6">
    <source>
        <dbReference type="ARBA" id="ARBA00022448"/>
    </source>
</evidence>
<evidence type="ECO:0000256" key="17">
    <source>
        <dbReference type="SAM" id="MobiDB-lite"/>
    </source>
</evidence>
<keyword evidence="12" id="KW-0007">Acetylation</keyword>
<evidence type="ECO:0000256" key="12">
    <source>
        <dbReference type="ARBA" id="ARBA00022990"/>
    </source>
</evidence>
<dbReference type="Pfam" id="PF09782">
    <property type="entry name" value="NDUF_B6"/>
    <property type="match status" value="1"/>
</dbReference>
<evidence type="ECO:0000256" key="3">
    <source>
        <dbReference type="ARBA" id="ARBA00007771"/>
    </source>
</evidence>
<dbReference type="Proteomes" id="UP001474421">
    <property type="component" value="Unassembled WGS sequence"/>
</dbReference>
<keyword evidence="9" id="KW-0999">Mitochondrion inner membrane</keyword>
<gene>
    <name evidence="18" type="ORF">NXF25_006866</name>
</gene>
<evidence type="ECO:0000256" key="7">
    <source>
        <dbReference type="ARBA" id="ARBA00022660"/>
    </source>
</evidence>
<feature type="region of interest" description="Disordered" evidence="17">
    <location>
        <begin position="1"/>
        <end position="22"/>
    </location>
</feature>
<organism evidence="18 19">
    <name type="scientific">Crotalus adamanteus</name>
    <name type="common">Eastern diamondback rattlesnake</name>
    <dbReference type="NCBI Taxonomy" id="8729"/>
    <lineage>
        <taxon>Eukaryota</taxon>
        <taxon>Metazoa</taxon>
        <taxon>Chordata</taxon>
        <taxon>Craniata</taxon>
        <taxon>Vertebrata</taxon>
        <taxon>Euteleostomi</taxon>
        <taxon>Lepidosauria</taxon>
        <taxon>Squamata</taxon>
        <taxon>Bifurcata</taxon>
        <taxon>Unidentata</taxon>
        <taxon>Episquamata</taxon>
        <taxon>Toxicofera</taxon>
        <taxon>Serpentes</taxon>
        <taxon>Colubroidea</taxon>
        <taxon>Viperidae</taxon>
        <taxon>Crotalinae</taxon>
        <taxon>Crotalus</taxon>
    </lineage>
</organism>
<dbReference type="PANTHER" id="PTHR15083:SF0">
    <property type="entry name" value="NADH DEHYDROGENASE [UBIQUINONE] 1 BETA SUBCOMPLEX SUBUNIT 6"/>
    <property type="match status" value="1"/>
</dbReference>
<keyword evidence="10" id="KW-0249">Electron transport</keyword>
<keyword evidence="14" id="KW-0472">Membrane</keyword>
<evidence type="ECO:0000313" key="19">
    <source>
        <dbReference type="Proteomes" id="UP001474421"/>
    </source>
</evidence>
<comment type="caution">
    <text evidence="18">The sequence shown here is derived from an EMBL/GenBank/DDBJ whole genome shotgun (WGS) entry which is preliminary data.</text>
</comment>
<evidence type="ECO:0000256" key="14">
    <source>
        <dbReference type="ARBA" id="ARBA00023136"/>
    </source>
</evidence>
<dbReference type="AlphaFoldDB" id="A0AAW1C2J7"/>
<evidence type="ECO:0000256" key="8">
    <source>
        <dbReference type="ARBA" id="ARBA00022692"/>
    </source>
</evidence>
<sequence length="219" mass="24901">MPERHGTAKMSRGSGLQPRNLPEEVIGYTPEEKLRLKQLRELRRRWLKDQELSPREPVLPPRKVGWVEGFWERFLQPEKLWKRQVFNIYNAGKFTIINLFIPLWLAHYIVKYHVQVTPHGIVEKQHSIYPGDRMEEKGIPPSQGTSAEIPICCLSEARAGRGREKRGENGAVKPPISGMALLADSSCYCIAFVGLCHLRNTNSSQMATGGVTNPHHTDL</sequence>
<evidence type="ECO:0000256" key="10">
    <source>
        <dbReference type="ARBA" id="ARBA00022982"/>
    </source>
</evidence>
<comment type="subunit">
    <text evidence="4">Complex I is composed of 45 different subunits.</text>
</comment>
<keyword evidence="7" id="KW-0679">Respiratory chain</keyword>
<keyword evidence="6" id="KW-0813">Transport</keyword>
<keyword evidence="13" id="KW-0496">Mitochondrion</keyword>
<evidence type="ECO:0000256" key="15">
    <source>
        <dbReference type="ARBA" id="ARBA00029949"/>
    </source>
</evidence>
<proteinExistence type="inferred from homology"/>
<evidence type="ECO:0000256" key="16">
    <source>
        <dbReference type="ARBA" id="ARBA00030214"/>
    </source>
</evidence>
<comment type="similarity">
    <text evidence="3">Belongs to the complex I NDUFB6 subunit family.</text>
</comment>
<evidence type="ECO:0000256" key="2">
    <source>
        <dbReference type="ARBA" id="ARBA00004298"/>
    </source>
</evidence>
<dbReference type="PANTHER" id="PTHR15083">
    <property type="entry name" value="NADH DEHYDROGENASE [UBIQUINONE] 1 BETA SUBCOMPLEX SUBUNIT 6"/>
    <property type="match status" value="1"/>
</dbReference>
<evidence type="ECO:0000256" key="4">
    <source>
        <dbReference type="ARBA" id="ARBA00011533"/>
    </source>
</evidence>
<keyword evidence="19" id="KW-1185">Reference proteome</keyword>
<keyword evidence="11" id="KW-1133">Transmembrane helix</keyword>
<evidence type="ECO:0000256" key="13">
    <source>
        <dbReference type="ARBA" id="ARBA00023128"/>
    </source>
</evidence>